<dbReference type="Gene3D" id="1.10.10.2840">
    <property type="entry name" value="PucR C-terminal helix-turn-helix domain"/>
    <property type="match status" value="2"/>
</dbReference>
<accession>A0ABU2S5K2</accession>
<dbReference type="RefSeq" id="WP_311618515.1">
    <property type="nucleotide sequence ID" value="NZ_JAVREV010000008.1"/>
</dbReference>
<dbReference type="InterPro" id="IPR025736">
    <property type="entry name" value="PucR_C-HTH_dom"/>
</dbReference>
<reference evidence="3" key="1">
    <citation type="submission" date="2023-07" db="EMBL/GenBank/DDBJ databases">
        <title>30 novel species of actinomycetes from the DSMZ collection.</title>
        <authorList>
            <person name="Nouioui I."/>
        </authorList>
    </citation>
    <scope>NUCLEOTIDE SEQUENCE [LARGE SCALE GENOMIC DNA]</scope>
    <source>
        <strain evidence="3">DSM 41886</strain>
    </source>
</reference>
<dbReference type="EMBL" id="JAVREV010000008">
    <property type="protein sequence ID" value="MDT0444249.1"/>
    <property type="molecule type" value="Genomic_DNA"/>
</dbReference>
<gene>
    <name evidence="2" type="ORF">RM779_16835</name>
</gene>
<dbReference type="PANTHER" id="PTHR33744">
    <property type="entry name" value="CARBOHYDRATE DIACID REGULATOR"/>
    <property type="match status" value="1"/>
</dbReference>
<organism evidence="2 3">
    <name type="scientific">Streptomyces johnsoniae</name>
    <dbReference type="NCBI Taxonomy" id="3075532"/>
    <lineage>
        <taxon>Bacteria</taxon>
        <taxon>Bacillati</taxon>
        <taxon>Actinomycetota</taxon>
        <taxon>Actinomycetes</taxon>
        <taxon>Kitasatosporales</taxon>
        <taxon>Streptomycetaceae</taxon>
        <taxon>Streptomyces</taxon>
    </lineage>
</organism>
<comment type="caution">
    <text evidence="2">The sequence shown here is derived from an EMBL/GenBank/DDBJ whole genome shotgun (WGS) entry which is preliminary data.</text>
</comment>
<dbReference type="InterPro" id="IPR042070">
    <property type="entry name" value="PucR_C-HTH_sf"/>
</dbReference>
<feature type="domain" description="PucR C-terminal helix-turn-helix" evidence="1">
    <location>
        <begin position="337"/>
        <end position="380"/>
    </location>
</feature>
<dbReference type="Pfam" id="PF13556">
    <property type="entry name" value="HTH_30"/>
    <property type="match status" value="2"/>
</dbReference>
<sequence>METSPIPNAAGADRLLGELRRLSAHDPRTVPQALIDWLDTETGARVAWLDGHGRIVLSSPGFPPGVLDPVRPVLAQLAAGRMAAAVTRSGALQMRCEAHGSGPLRPVLVVAGPVLSRSAAALVSHAVPLLAALVAARAAETASRGYREKSGRLRLAVFMALMSGDPTLARRMTVGAAPPLLDADRLRVRLLACAPGDRTRLTDRYQDAAGYHGRNLLVRCPVYDDHLICLTAEGTGRSSRLAGELRRLVDDNPGYALGISDPHPPAETSAAYEQARHALAVARGMPGRVAAYRGQAPLERFLPREPALAWATEFLGPVSDVPKLTIDVTRLALTFSNSGVARLLGISRNTVAAHLKRIEEALGLSQKSVLARATLALALSITGPQHPAPPYPGAAGRRDAPGLDELLRTPAATAWAGAVLSDLDDPAGRDLRGTLRAWIETDANAQRTGHRLGVSRGTVAARLRAAERLLNRDLLTTGAGVHDVVHALRISGDLARPG</sequence>
<dbReference type="PANTHER" id="PTHR33744:SF1">
    <property type="entry name" value="DNA-BINDING TRANSCRIPTIONAL ACTIVATOR ADER"/>
    <property type="match status" value="1"/>
</dbReference>
<protein>
    <submittedName>
        <fullName evidence="2">Helix-turn-helix domain-containing protein</fullName>
    </submittedName>
</protein>
<evidence type="ECO:0000259" key="1">
    <source>
        <dbReference type="Pfam" id="PF13556"/>
    </source>
</evidence>
<dbReference type="InterPro" id="IPR016032">
    <property type="entry name" value="Sig_transdc_resp-reg_C-effctor"/>
</dbReference>
<feature type="domain" description="PucR C-terminal helix-turn-helix" evidence="1">
    <location>
        <begin position="431"/>
        <end position="476"/>
    </location>
</feature>
<dbReference type="Proteomes" id="UP001183615">
    <property type="component" value="Unassembled WGS sequence"/>
</dbReference>
<keyword evidence="3" id="KW-1185">Reference proteome</keyword>
<dbReference type="InterPro" id="IPR051448">
    <property type="entry name" value="CdaR-like_regulators"/>
</dbReference>
<name>A0ABU2S5K2_9ACTN</name>
<dbReference type="SUPFAM" id="SSF46894">
    <property type="entry name" value="C-terminal effector domain of the bipartite response regulators"/>
    <property type="match status" value="1"/>
</dbReference>
<evidence type="ECO:0000313" key="3">
    <source>
        <dbReference type="Proteomes" id="UP001183615"/>
    </source>
</evidence>
<evidence type="ECO:0000313" key="2">
    <source>
        <dbReference type="EMBL" id="MDT0444249.1"/>
    </source>
</evidence>
<proteinExistence type="predicted"/>